<gene>
    <name evidence="2" type="ORF">ATO8_13197</name>
</gene>
<feature type="domain" description="Thioesterase" evidence="1">
    <location>
        <begin position="48"/>
        <end position="120"/>
    </location>
</feature>
<evidence type="ECO:0000313" key="2">
    <source>
        <dbReference type="EMBL" id="ETW12053.1"/>
    </source>
</evidence>
<name>W4HI20_9RHOB</name>
<evidence type="ECO:0000313" key="3">
    <source>
        <dbReference type="Proteomes" id="UP000019063"/>
    </source>
</evidence>
<dbReference type="InterPro" id="IPR006683">
    <property type="entry name" value="Thioestr_dom"/>
</dbReference>
<reference evidence="2 3" key="1">
    <citation type="journal article" date="2014" name="Antonie Van Leeuwenhoek">
        <title>Roseivivax atlanticus sp. nov., isolated from surface seawater of the Atlantic Ocean.</title>
        <authorList>
            <person name="Li G."/>
            <person name="Lai Q."/>
            <person name="Liu X."/>
            <person name="Sun F."/>
            <person name="Shao Z."/>
        </authorList>
    </citation>
    <scope>NUCLEOTIDE SEQUENCE [LARGE SCALE GENOMIC DNA]</scope>
    <source>
        <strain evidence="2 3">22II-s10s</strain>
    </source>
</reference>
<dbReference type="AlphaFoldDB" id="W4HI20"/>
<accession>W4HI20</accession>
<evidence type="ECO:0000259" key="1">
    <source>
        <dbReference type="Pfam" id="PF03061"/>
    </source>
</evidence>
<protein>
    <submittedName>
        <fullName evidence="2">Thioesterase superfamily protein</fullName>
    </submittedName>
</protein>
<comment type="caution">
    <text evidence="2">The sequence shown here is derived from an EMBL/GenBank/DDBJ whole genome shotgun (WGS) entry which is preliminary data.</text>
</comment>
<dbReference type="InterPro" id="IPR029069">
    <property type="entry name" value="HotDog_dom_sf"/>
</dbReference>
<dbReference type="SUPFAM" id="SSF54637">
    <property type="entry name" value="Thioesterase/thiol ester dehydrase-isomerase"/>
    <property type="match status" value="1"/>
</dbReference>
<dbReference type="eggNOG" id="COG2050">
    <property type="taxonomic scope" value="Bacteria"/>
</dbReference>
<sequence>MQNDLSADGWRFEPCEGFIEHVGGLWRREVEGARQFAFIGVDCHMNRNGVVHGGMLMTFADRAFGFTAREAADALRSATVSLSHQFAAPMPIGAVATIEPRITRLTGQMAFLSGTVMADGVPVLEAHGVWKIWRG</sequence>
<dbReference type="Gene3D" id="3.10.129.10">
    <property type="entry name" value="Hotdog Thioesterase"/>
    <property type="match status" value="1"/>
</dbReference>
<dbReference type="RefSeq" id="WP_043845037.1">
    <property type="nucleotide sequence ID" value="NZ_AQQW01000008.1"/>
</dbReference>
<proteinExistence type="predicted"/>
<keyword evidence="3" id="KW-1185">Reference proteome</keyword>
<dbReference type="STRING" id="1379903.ATO8_13197"/>
<dbReference type="EMBL" id="AQQW01000008">
    <property type="protein sequence ID" value="ETW12053.1"/>
    <property type="molecule type" value="Genomic_DNA"/>
</dbReference>
<dbReference type="GO" id="GO:0016790">
    <property type="term" value="F:thiolester hydrolase activity"/>
    <property type="evidence" value="ECO:0007669"/>
    <property type="project" value="UniProtKB-ARBA"/>
</dbReference>
<dbReference type="Pfam" id="PF03061">
    <property type="entry name" value="4HBT"/>
    <property type="match status" value="1"/>
</dbReference>
<dbReference type="OrthoDB" id="3477511at2"/>
<dbReference type="Proteomes" id="UP000019063">
    <property type="component" value="Unassembled WGS sequence"/>
</dbReference>
<dbReference type="CDD" id="cd03443">
    <property type="entry name" value="PaaI_thioesterase"/>
    <property type="match status" value="1"/>
</dbReference>
<organism evidence="2 3">
    <name type="scientific">Roseivivax marinus</name>
    <dbReference type="NCBI Taxonomy" id="1379903"/>
    <lineage>
        <taxon>Bacteria</taxon>
        <taxon>Pseudomonadati</taxon>
        <taxon>Pseudomonadota</taxon>
        <taxon>Alphaproteobacteria</taxon>
        <taxon>Rhodobacterales</taxon>
        <taxon>Roseobacteraceae</taxon>
        <taxon>Roseivivax</taxon>
    </lineage>
</organism>
<dbReference type="PATRIC" id="fig|1317118.6.peg.2715"/>